<dbReference type="Proteomes" id="UP001642540">
    <property type="component" value="Unassembled WGS sequence"/>
</dbReference>
<protein>
    <recommendedName>
        <fullName evidence="4">Gustatory receptor</fullName>
    </recommendedName>
</protein>
<feature type="transmembrane region" description="Helical" evidence="1">
    <location>
        <begin position="277"/>
        <end position="295"/>
    </location>
</feature>
<keyword evidence="1" id="KW-0472">Membrane</keyword>
<sequence>MEVLILKNKSFDRSYMAFYLLLTAIVYGGIVVGRTVFLERNAAIAGFNELLGLAVETKRIKKACVLMCFVCIMETFIRENNTFDRSYKAFYIIFTAVIWYGIILCNTMFWERNALVACYNALLELAAEARKSATFTRNDLEIRASLWYISDKFGFCVFIPALAGAMGVTLSVIIAIFFDTDGTYFLLEYILPDPIFRSQTTILWSLAFRFAFTLNFAKELTRSGIFTLAVLNIGIDSSSQIIKNLMVINDMNSPTFHTQYIRFMLVYKKGERLLNQMLHGCIMITFWTLVTCLWISVKGYGKAQPHIFWCSISCGMFLIMAHVLLLPLLIEMVEQLASLVPKHQLKVRFERAWCVPGEYRVSPEKNYNPGISWNFVIGRGKGGDGVEGESNNTFLHAGRREVVMEVELVVPKLRIKKVNCLPHSATRSSKLSRNTSVRPHRVDNSESRSSLVRIIEHIAMLIQILLDC</sequence>
<evidence type="ECO:0008006" key="4">
    <source>
        <dbReference type="Google" id="ProtNLM"/>
    </source>
</evidence>
<feature type="transmembrane region" description="Helical" evidence="1">
    <location>
        <begin position="89"/>
        <end position="110"/>
    </location>
</feature>
<evidence type="ECO:0000313" key="2">
    <source>
        <dbReference type="EMBL" id="CAL8068677.1"/>
    </source>
</evidence>
<evidence type="ECO:0000256" key="1">
    <source>
        <dbReference type="SAM" id="Phobius"/>
    </source>
</evidence>
<comment type="caution">
    <text evidence="2">The sequence shown here is derived from an EMBL/GenBank/DDBJ whole genome shotgun (WGS) entry which is preliminary data.</text>
</comment>
<feature type="transmembrane region" description="Helical" evidence="1">
    <location>
        <begin position="307"/>
        <end position="330"/>
    </location>
</feature>
<keyword evidence="3" id="KW-1185">Reference proteome</keyword>
<feature type="transmembrane region" description="Helical" evidence="1">
    <location>
        <begin position="16"/>
        <end position="38"/>
    </location>
</feature>
<evidence type="ECO:0000313" key="3">
    <source>
        <dbReference type="Proteomes" id="UP001642540"/>
    </source>
</evidence>
<reference evidence="2 3" key="1">
    <citation type="submission" date="2024-08" db="EMBL/GenBank/DDBJ databases">
        <authorList>
            <person name="Cucini C."/>
            <person name="Frati F."/>
        </authorList>
    </citation>
    <scope>NUCLEOTIDE SEQUENCE [LARGE SCALE GENOMIC DNA]</scope>
</reference>
<keyword evidence="1" id="KW-0812">Transmembrane</keyword>
<keyword evidence="1" id="KW-1133">Transmembrane helix</keyword>
<organism evidence="2 3">
    <name type="scientific">Orchesella dallaii</name>
    <dbReference type="NCBI Taxonomy" id="48710"/>
    <lineage>
        <taxon>Eukaryota</taxon>
        <taxon>Metazoa</taxon>
        <taxon>Ecdysozoa</taxon>
        <taxon>Arthropoda</taxon>
        <taxon>Hexapoda</taxon>
        <taxon>Collembola</taxon>
        <taxon>Entomobryomorpha</taxon>
        <taxon>Entomobryoidea</taxon>
        <taxon>Orchesellidae</taxon>
        <taxon>Orchesellinae</taxon>
        <taxon>Orchesella</taxon>
    </lineage>
</organism>
<gene>
    <name evidence="2" type="ORF">ODALV1_LOCUS413</name>
</gene>
<dbReference type="EMBL" id="CAXLJM020000002">
    <property type="protein sequence ID" value="CAL8068677.1"/>
    <property type="molecule type" value="Genomic_DNA"/>
</dbReference>
<feature type="transmembrane region" description="Helical" evidence="1">
    <location>
        <begin position="153"/>
        <end position="178"/>
    </location>
</feature>
<proteinExistence type="predicted"/>
<accession>A0ABP1PIK0</accession>
<name>A0ABP1PIK0_9HEXA</name>